<sequence>MKSLLILAAVAALSGCTSAATSTATSTAVRKPSTAEAECARFGFTPGTQPFDKCAADLRQQAQTLAAAQR</sequence>
<dbReference type="EMBL" id="JAJUWU010000002">
    <property type="protein sequence ID" value="MCE7026769.1"/>
    <property type="molecule type" value="Genomic_DNA"/>
</dbReference>
<dbReference type="AlphaFoldDB" id="A0A9X1T3Q1"/>
<reference evidence="2" key="1">
    <citation type="submission" date="2022-01" db="EMBL/GenBank/DDBJ databases">
        <title>Jiella avicenniae sp. nov., a novel endophytic bacterium isolated from bark of Avicennia marina.</title>
        <authorList>
            <person name="Tuo L."/>
        </authorList>
    </citation>
    <scope>NUCLEOTIDE SEQUENCE</scope>
    <source>
        <strain evidence="2">CBK1P-4</strain>
    </source>
</reference>
<keyword evidence="1" id="KW-0732">Signal</keyword>
<feature type="chain" id="PRO_5040946869" description="Lipoprotein" evidence="1">
    <location>
        <begin position="20"/>
        <end position="70"/>
    </location>
</feature>
<accession>A0A9X1T3Q1</accession>
<evidence type="ECO:0000256" key="1">
    <source>
        <dbReference type="SAM" id="SignalP"/>
    </source>
</evidence>
<organism evidence="2 3">
    <name type="scientific">Jiella avicenniae</name>
    <dbReference type="NCBI Taxonomy" id="2907202"/>
    <lineage>
        <taxon>Bacteria</taxon>
        <taxon>Pseudomonadati</taxon>
        <taxon>Pseudomonadota</taxon>
        <taxon>Alphaproteobacteria</taxon>
        <taxon>Hyphomicrobiales</taxon>
        <taxon>Aurantimonadaceae</taxon>
        <taxon>Jiella</taxon>
    </lineage>
</organism>
<evidence type="ECO:0000313" key="2">
    <source>
        <dbReference type="EMBL" id="MCE7026769.1"/>
    </source>
</evidence>
<comment type="caution">
    <text evidence="2">The sequence shown here is derived from an EMBL/GenBank/DDBJ whole genome shotgun (WGS) entry which is preliminary data.</text>
</comment>
<dbReference type="RefSeq" id="WP_233717471.1">
    <property type="nucleotide sequence ID" value="NZ_JAJUWU010000002.1"/>
</dbReference>
<name>A0A9X1T3Q1_9HYPH</name>
<feature type="signal peptide" evidence="1">
    <location>
        <begin position="1"/>
        <end position="19"/>
    </location>
</feature>
<gene>
    <name evidence="2" type="ORF">LZD57_02085</name>
</gene>
<evidence type="ECO:0000313" key="3">
    <source>
        <dbReference type="Proteomes" id="UP001139035"/>
    </source>
</evidence>
<dbReference type="Proteomes" id="UP001139035">
    <property type="component" value="Unassembled WGS sequence"/>
</dbReference>
<keyword evidence="3" id="KW-1185">Reference proteome</keyword>
<protein>
    <recommendedName>
        <fullName evidence="4">Lipoprotein</fullName>
    </recommendedName>
</protein>
<proteinExistence type="predicted"/>
<evidence type="ECO:0008006" key="4">
    <source>
        <dbReference type="Google" id="ProtNLM"/>
    </source>
</evidence>
<dbReference type="PROSITE" id="PS51257">
    <property type="entry name" value="PROKAR_LIPOPROTEIN"/>
    <property type="match status" value="1"/>
</dbReference>